<keyword evidence="3" id="KW-1185">Reference proteome</keyword>
<dbReference type="AlphaFoldDB" id="W9RLV1"/>
<dbReference type="Proteomes" id="UP000030645">
    <property type="component" value="Unassembled WGS sequence"/>
</dbReference>
<dbReference type="EMBL" id="KE344828">
    <property type="protein sequence ID" value="EXB80934.1"/>
    <property type="molecule type" value="Genomic_DNA"/>
</dbReference>
<evidence type="ECO:0000313" key="2">
    <source>
        <dbReference type="EMBL" id="EXB80934.1"/>
    </source>
</evidence>
<feature type="region of interest" description="Disordered" evidence="1">
    <location>
        <begin position="19"/>
        <end position="43"/>
    </location>
</feature>
<gene>
    <name evidence="2" type="ORF">L484_005680</name>
</gene>
<proteinExistence type="predicted"/>
<organism evidence="2 3">
    <name type="scientific">Morus notabilis</name>
    <dbReference type="NCBI Taxonomy" id="981085"/>
    <lineage>
        <taxon>Eukaryota</taxon>
        <taxon>Viridiplantae</taxon>
        <taxon>Streptophyta</taxon>
        <taxon>Embryophyta</taxon>
        <taxon>Tracheophyta</taxon>
        <taxon>Spermatophyta</taxon>
        <taxon>Magnoliopsida</taxon>
        <taxon>eudicotyledons</taxon>
        <taxon>Gunneridae</taxon>
        <taxon>Pentapetalae</taxon>
        <taxon>rosids</taxon>
        <taxon>fabids</taxon>
        <taxon>Rosales</taxon>
        <taxon>Moraceae</taxon>
        <taxon>Moreae</taxon>
        <taxon>Morus</taxon>
    </lineage>
</organism>
<protein>
    <submittedName>
        <fullName evidence="2">Uncharacterized protein</fullName>
    </submittedName>
</protein>
<evidence type="ECO:0000313" key="3">
    <source>
        <dbReference type="Proteomes" id="UP000030645"/>
    </source>
</evidence>
<dbReference type="STRING" id="981085.W9RLV1"/>
<sequence length="106" mass="11183">MILQCVAPLQCCRVPHNPTTGFAPRKSSSSPETVPVTPPFSSLSTTTRRRALSLSFISVLISFLAPSCSSSAISDFSELLNSGRVRALDLRLGSGEAPTDGDQSSL</sequence>
<reference evidence="3" key="1">
    <citation type="submission" date="2013-01" db="EMBL/GenBank/DDBJ databases">
        <title>Draft Genome Sequence of a Mulberry Tree, Morus notabilis C.K. Schneid.</title>
        <authorList>
            <person name="He N."/>
            <person name="Zhao S."/>
        </authorList>
    </citation>
    <scope>NUCLEOTIDE SEQUENCE</scope>
</reference>
<feature type="compositionally biased region" description="Low complexity" evidence="1">
    <location>
        <begin position="27"/>
        <end position="42"/>
    </location>
</feature>
<accession>W9RLV1</accession>
<evidence type="ECO:0000256" key="1">
    <source>
        <dbReference type="SAM" id="MobiDB-lite"/>
    </source>
</evidence>
<name>W9RLV1_9ROSA</name>